<protein>
    <submittedName>
        <fullName evidence="3">GATA type DNA binding domain fused to an AT hook</fullName>
    </submittedName>
</protein>
<evidence type="ECO:0000259" key="2">
    <source>
        <dbReference type="SMART" id="SM00401"/>
    </source>
</evidence>
<organism evidence="3 4">
    <name type="scientific">Cryptosporidium xiaoi</name>
    <dbReference type="NCBI Taxonomy" id="659607"/>
    <lineage>
        <taxon>Eukaryota</taxon>
        <taxon>Sar</taxon>
        <taxon>Alveolata</taxon>
        <taxon>Apicomplexa</taxon>
        <taxon>Conoidasida</taxon>
        <taxon>Coccidia</taxon>
        <taxon>Eucoccidiorida</taxon>
        <taxon>Eimeriorina</taxon>
        <taxon>Cryptosporidiidae</taxon>
        <taxon>Cryptosporidium</taxon>
    </lineage>
</organism>
<feature type="compositionally biased region" description="Polar residues" evidence="1">
    <location>
        <begin position="499"/>
        <end position="509"/>
    </location>
</feature>
<reference evidence="3 4" key="1">
    <citation type="submission" date="2023-10" db="EMBL/GenBank/DDBJ databases">
        <title>Comparative genomics analysis reveals potential genetic determinants of host preference in Cryptosporidium xiaoi.</title>
        <authorList>
            <person name="Xiao L."/>
            <person name="Li J."/>
        </authorList>
    </citation>
    <scope>NUCLEOTIDE SEQUENCE [LARGE SCALE GENOMIC DNA]</scope>
    <source>
        <strain evidence="3 4">52996</strain>
    </source>
</reference>
<dbReference type="EMBL" id="JAWDEY010000036">
    <property type="protein sequence ID" value="KAK6587617.1"/>
    <property type="molecule type" value="Genomic_DNA"/>
</dbReference>
<dbReference type="InterPro" id="IPR013088">
    <property type="entry name" value="Znf_NHR/GATA"/>
</dbReference>
<dbReference type="InterPro" id="IPR000679">
    <property type="entry name" value="Znf_GATA"/>
</dbReference>
<feature type="domain" description="GATA-type" evidence="2">
    <location>
        <begin position="145"/>
        <end position="200"/>
    </location>
</feature>
<proteinExistence type="predicted"/>
<dbReference type="GO" id="GO:0006355">
    <property type="term" value="P:regulation of DNA-templated transcription"/>
    <property type="evidence" value="ECO:0007669"/>
    <property type="project" value="InterPro"/>
</dbReference>
<dbReference type="GO" id="GO:0008270">
    <property type="term" value="F:zinc ion binding"/>
    <property type="evidence" value="ECO:0007669"/>
    <property type="project" value="InterPro"/>
</dbReference>
<dbReference type="Proteomes" id="UP001311799">
    <property type="component" value="Unassembled WGS sequence"/>
</dbReference>
<accession>A0AAV9XSB8</accession>
<dbReference type="Gene3D" id="3.30.50.10">
    <property type="entry name" value="Erythroid Transcription Factor GATA-1, subunit A"/>
    <property type="match status" value="1"/>
</dbReference>
<comment type="caution">
    <text evidence="3">The sequence shown here is derived from an EMBL/GenBank/DDBJ whole genome shotgun (WGS) entry which is preliminary data.</text>
</comment>
<dbReference type="GO" id="GO:0043565">
    <property type="term" value="F:sequence-specific DNA binding"/>
    <property type="evidence" value="ECO:0007669"/>
    <property type="project" value="InterPro"/>
</dbReference>
<feature type="region of interest" description="Disordered" evidence="1">
    <location>
        <begin position="482"/>
        <end position="509"/>
    </location>
</feature>
<dbReference type="SMART" id="SM00401">
    <property type="entry name" value="ZnF_GATA"/>
    <property type="match status" value="1"/>
</dbReference>
<evidence type="ECO:0000313" key="4">
    <source>
        <dbReference type="Proteomes" id="UP001311799"/>
    </source>
</evidence>
<dbReference type="AlphaFoldDB" id="A0AAV9XSB8"/>
<name>A0AAV9XSB8_9CRYT</name>
<sequence length="773" mass="85480">MESQIESNNRLTINNITGVALENMLPNKDDRLVKRSKVLPNLVSCDLISDNQSLLSSRTLSGDSQCLENYPYLSLIDHRKIPHSVVDGDNKVIDSVCSSYENNVDREIIYGYKNNFYDSDVNSVKGVDSKLKQSNERRAGRPPLDRSDYFCQICSATKTPQWRYISVCSVESKLRVCNACWMKQRKKRDGKCLPLQIGMSNINCLGVGNVLKSSKVGINKENFDPQRQNYSGIINNINYKMNITTGKGVLSVNNNFTGMGNGVCGNGGAQVCEGGARYIDDCSLGGGMISYSNGNFSNSTSFMKNVSFRSSPYSFDSKITHQNDSTLNCSCDLTKGCFCQNIEQNNISLSIGNNNVQDLDFGLDISNEKSYGVYCQRKDNENIHAENISLDNHNINSKNVLHNGCNSKGSLLDYSTQDINHIYTVGDKNADQLDIIVSADDQLKVIGNLTANERIMYKIESSIIEGSERSKLNEPITCGVGSTCTNQSPEMSPDKDNSKSPNKNQNVNCSNRIGKIANNSVGTRYNTDNNRNYVVSCGKLSISTPVHHQNSTTVSPNTNYCNVSSYASSPCQSFTAFDGPFIEDPNKTMCASIGNSFFYSNTDAGRWNEDSTIQAQMVVLNSSGTEENNEKVETLPFSLGREISESLSRNNEHIEQDQTGYSIFNKQMDLPESWSGECLPVDMFCIPSEKATLNSEASTTSDPHFTIGQKEFSGSSVCTIPLGYSTEVPQDNEHSSQNDCATWDFDPSSISCIETWQNPLWYDSFSSSFCKLS</sequence>
<evidence type="ECO:0000313" key="3">
    <source>
        <dbReference type="EMBL" id="KAK6587617.1"/>
    </source>
</evidence>
<evidence type="ECO:0000256" key="1">
    <source>
        <dbReference type="SAM" id="MobiDB-lite"/>
    </source>
</evidence>
<gene>
    <name evidence="3" type="ORF">RS030_81291</name>
</gene>
<keyword evidence="4" id="KW-1185">Reference proteome</keyword>